<keyword evidence="4 5" id="KW-0689">Ribosomal protein</keyword>
<accession>A0A6I6DND6</accession>
<dbReference type="Gene3D" id="3.30.70.60">
    <property type="match status" value="1"/>
</dbReference>
<dbReference type="PANTHER" id="PTHR21011">
    <property type="entry name" value="MITOCHONDRIAL 28S RIBOSOMAL PROTEIN S6"/>
    <property type="match status" value="1"/>
</dbReference>
<evidence type="ECO:0000256" key="3">
    <source>
        <dbReference type="ARBA" id="ARBA00035294"/>
    </source>
</evidence>
<dbReference type="GO" id="GO:0005737">
    <property type="term" value="C:cytoplasm"/>
    <property type="evidence" value="ECO:0007669"/>
    <property type="project" value="UniProtKB-ARBA"/>
</dbReference>
<sequence length="100" mass="11895">MRTYEMMFILRPDLSEEEVTETKERLQNIISQFGGEFETEAGGWGRKRLAYPIEDYQEGVYVLWYFKGKSETIDELDRIMKISDNILRHIIIRKDQNNAS</sequence>
<dbReference type="InterPro" id="IPR014717">
    <property type="entry name" value="Transl_elong_EF1B/ribsomal_bS6"/>
</dbReference>
<reference evidence="6" key="1">
    <citation type="journal article" date="2019" name="Microbiology">
        <title>Complete Genome Sequence of an Uncultured Bacterium of the Candidate Phylum Bipolaricaulota.</title>
        <authorList>
            <person name="Kadnikov V.V."/>
            <person name="Mardanov A.V."/>
            <person name="Beletsky A.V."/>
            <person name="Frank Y.A."/>
            <person name="Karnachuk O.V."/>
            <person name="Ravin N.V."/>
        </authorList>
    </citation>
    <scope>NUCLEOTIDE SEQUENCE [LARGE SCALE GENOMIC DNA]</scope>
</reference>
<keyword evidence="4" id="KW-0694">RNA-binding</keyword>
<organism evidence="5 6">
    <name type="scientific">Candidatus Syntrophocurvum alkaliphilum</name>
    <dbReference type="NCBI Taxonomy" id="2293317"/>
    <lineage>
        <taxon>Bacteria</taxon>
        <taxon>Bacillati</taxon>
        <taxon>Bacillota</taxon>
        <taxon>Clostridia</taxon>
        <taxon>Eubacteriales</taxon>
        <taxon>Syntrophomonadaceae</taxon>
        <taxon>Candidatus Syntrophocurvum</taxon>
    </lineage>
</organism>
<dbReference type="HAMAP" id="MF_00360">
    <property type="entry name" value="Ribosomal_bS6"/>
    <property type="match status" value="1"/>
</dbReference>
<dbReference type="RefSeq" id="WP_156204402.1">
    <property type="nucleotide sequence ID" value="NZ_CP046457.1"/>
</dbReference>
<dbReference type="Pfam" id="PF01250">
    <property type="entry name" value="Ribosomal_S6"/>
    <property type="match status" value="1"/>
</dbReference>
<dbReference type="GO" id="GO:0005840">
    <property type="term" value="C:ribosome"/>
    <property type="evidence" value="ECO:0007669"/>
    <property type="project" value="UniProtKB-KW"/>
</dbReference>
<evidence type="ECO:0000256" key="1">
    <source>
        <dbReference type="ARBA" id="ARBA00009512"/>
    </source>
</evidence>
<evidence type="ECO:0000313" key="5">
    <source>
        <dbReference type="EMBL" id="QGU00641.1"/>
    </source>
</evidence>
<name>A0A6I6DND6_9FIRM</name>
<dbReference type="NCBIfam" id="TIGR00166">
    <property type="entry name" value="S6"/>
    <property type="match status" value="1"/>
</dbReference>
<evidence type="ECO:0000256" key="4">
    <source>
        <dbReference type="HAMAP-Rule" id="MF_00360"/>
    </source>
</evidence>
<evidence type="ECO:0000313" key="6">
    <source>
        <dbReference type="Proteomes" id="UP000426444"/>
    </source>
</evidence>
<comment type="similarity">
    <text evidence="1 4">Belongs to the bacterial ribosomal protein bS6 family.</text>
</comment>
<dbReference type="CDD" id="cd00473">
    <property type="entry name" value="bS6"/>
    <property type="match status" value="1"/>
</dbReference>
<dbReference type="SUPFAM" id="SSF54995">
    <property type="entry name" value="Ribosomal protein S6"/>
    <property type="match status" value="1"/>
</dbReference>
<dbReference type="AlphaFoldDB" id="A0A6I6DND6"/>
<proteinExistence type="inferred from homology"/>
<comment type="function">
    <text evidence="2 4">Binds together with bS18 to 16S ribosomal RNA.</text>
</comment>
<dbReference type="Proteomes" id="UP000426444">
    <property type="component" value="Chromosome"/>
</dbReference>
<dbReference type="GO" id="GO:1990904">
    <property type="term" value="C:ribonucleoprotein complex"/>
    <property type="evidence" value="ECO:0007669"/>
    <property type="project" value="UniProtKB-KW"/>
</dbReference>
<keyword evidence="6" id="KW-1185">Reference proteome</keyword>
<dbReference type="InterPro" id="IPR020814">
    <property type="entry name" value="Ribosomal_S6_plastid/chlpt"/>
</dbReference>
<dbReference type="GO" id="GO:0070181">
    <property type="term" value="F:small ribosomal subunit rRNA binding"/>
    <property type="evidence" value="ECO:0007669"/>
    <property type="project" value="TreeGrafter"/>
</dbReference>
<gene>
    <name evidence="4" type="primary">rpsF</name>
    <name evidence="5" type="ORF">SYNTR_2047</name>
</gene>
<dbReference type="GO" id="GO:0006412">
    <property type="term" value="P:translation"/>
    <property type="evidence" value="ECO:0007669"/>
    <property type="project" value="UniProtKB-UniRule"/>
</dbReference>
<dbReference type="EMBL" id="CP046457">
    <property type="protein sequence ID" value="QGU00641.1"/>
    <property type="molecule type" value="Genomic_DNA"/>
</dbReference>
<keyword evidence="4" id="KW-0699">rRNA-binding</keyword>
<dbReference type="GO" id="GO:0003735">
    <property type="term" value="F:structural constituent of ribosome"/>
    <property type="evidence" value="ECO:0007669"/>
    <property type="project" value="InterPro"/>
</dbReference>
<dbReference type="InterPro" id="IPR000529">
    <property type="entry name" value="Ribosomal_bS6"/>
</dbReference>
<protein>
    <recommendedName>
        <fullName evidence="3 4">Small ribosomal subunit protein bS6</fullName>
    </recommendedName>
</protein>
<keyword evidence="4" id="KW-0687">Ribonucleoprotein</keyword>
<evidence type="ECO:0000256" key="2">
    <source>
        <dbReference type="ARBA" id="ARBA00035104"/>
    </source>
</evidence>
<dbReference type="InterPro" id="IPR035980">
    <property type="entry name" value="Ribosomal_bS6_sf"/>
</dbReference>
<dbReference type="KEGG" id="salq:SYNTR_2047"/>
<dbReference type="PANTHER" id="PTHR21011:SF1">
    <property type="entry name" value="SMALL RIBOSOMAL SUBUNIT PROTEIN BS6M"/>
    <property type="match status" value="1"/>
</dbReference>
<dbReference type="OrthoDB" id="9812702at2"/>